<dbReference type="Pfam" id="PF13424">
    <property type="entry name" value="TPR_12"/>
    <property type="match status" value="5"/>
</dbReference>
<dbReference type="EMBL" id="CAJNRF010003482">
    <property type="protein sequence ID" value="CAF2050874.1"/>
    <property type="molecule type" value="Genomic_DNA"/>
</dbReference>
<dbReference type="EMBL" id="CAJOBG010004551">
    <property type="protein sequence ID" value="CAF4115598.1"/>
    <property type="molecule type" value="Genomic_DNA"/>
</dbReference>
<feature type="repeat" description="TPR" evidence="3">
    <location>
        <begin position="755"/>
        <end position="788"/>
    </location>
</feature>
<comment type="caution">
    <text evidence="4">The sequence shown here is derived from an EMBL/GenBank/DDBJ whole genome shotgun (WGS) entry which is preliminary data.</text>
</comment>
<keyword evidence="2 3" id="KW-0802">TPR repeat</keyword>
<feature type="repeat" description="TPR" evidence="3">
    <location>
        <begin position="713"/>
        <end position="746"/>
    </location>
</feature>
<reference evidence="4" key="1">
    <citation type="submission" date="2021-02" db="EMBL/GenBank/DDBJ databases">
        <authorList>
            <person name="Nowell W R."/>
        </authorList>
    </citation>
    <scope>NUCLEOTIDE SEQUENCE</scope>
</reference>
<feature type="repeat" description="TPR" evidence="3">
    <location>
        <begin position="926"/>
        <end position="959"/>
    </location>
</feature>
<organism evidence="4 6">
    <name type="scientific">Rotaria magnacalcarata</name>
    <dbReference type="NCBI Taxonomy" id="392030"/>
    <lineage>
        <taxon>Eukaryota</taxon>
        <taxon>Metazoa</taxon>
        <taxon>Spiralia</taxon>
        <taxon>Gnathifera</taxon>
        <taxon>Rotifera</taxon>
        <taxon>Eurotatoria</taxon>
        <taxon>Bdelloidea</taxon>
        <taxon>Philodinida</taxon>
        <taxon>Philodinidae</taxon>
        <taxon>Rotaria</taxon>
    </lineage>
</organism>
<name>A0A816PL91_9BILA</name>
<dbReference type="SUPFAM" id="SSF81901">
    <property type="entry name" value="HCP-like"/>
    <property type="match status" value="1"/>
</dbReference>
<feature type="repeat" description="TPR" evidence="3">
    <location>
        <begin position="533"/>
        <end position="566"/>
    </location>
</feature>
<proteinExistence type="predicted"/>
<evidence type="ECO:0000313" key="5">
    <source>
        <dbReference type="EMBL" id="CAF4115598.1"/>
    </source>
</evidence>
<evidence type="ECO:0000256" key="3">
    <source>
        <dbReference type="PROSITE-ProRule" id="PRU00339"/>
    </source>
</evidence>
<dbReference type="PANTHER" id="PTHR45641">
    <property type="entry name" value="TETRATRICOPEPTIDE REPEAT PROTEIN (AFU_ORTHOLOGUE AFUA_6G03870)"/>
    <property type="match status" value="1"/>
</dbReference>
<dbReference type="PROSITE" id="PS50293">
    <property type="entry name" value="TPR_REGION"/>
    <property type="match status" value="1"/>
</dbReference>
<gene>
    <name evidence="5" type="ORF">OVN521_LOCUS21672</name>
    <name evidence="4" type="ORF">WKI299_LOCUS10120</name>
</gene>
<dbReference type="Proteomes" id="UP000663856">
    <property type="component" value="Unassembled WGS sequence"/>
</dbReference>
<feature type="repeat" description="TPR" evidence="3">
    <location>
        <begin position="883"/>
        <end position="916"/>
    </location>
</feature>
<dbReference type="PROSITE" id="PS50005">
    <property type="entry name" value="TPR"/>
    <property type="match status" value="7"/>
</dbReference>
<dbReference type="SUPFAM" id="SSF48452">
    <property type="entry name" value="TPR-like"/>
    <property type="match status" value="1"/>
</dbReference>
<accession>A0A816PL91</accession>
<keyword evidence="1" id="KW-0677">Repeat</keyword>
<dbReference type="Proteomes" id="UP000663866">
    <property type="component" value="Unassembled WGS sequence"/>
</dbReference>
<dbReference type="Gene3D" id="1.25.40.10">
    <property type="entry name" value="Tetratricopeptide repeat domain"/>
    <property type="match status" value="4"/>
</dbReference>
<sequence>MGYILSKLATNTRVVPIADETGLNKNNCSSRRNISESTLSRTQTAGFSEEVNKAHRIIVQIAESNESQSALFEESYPPHTILENASSNPEIEKNPEDITLVWLSENRHETNLSNLRISLREINNYIKIFDDESECLSYLTNIDKEQIFIIIDGSAINHRIVSRINDIFSVDSIFLFNRKTNTETAALYADLKHDFNKVTYFADFEKMSVVIKEDIKQLVKQSVGFSLFDEREKSTMDLTRDAATFLWFQMLFKVLKNQFQSDRLRREMIVTCRRVYAGNCNELANIDGYHRDEKKTLNAIHWYTKECFLYRLVNKALRTEDIDSLCTFSPFIVDLCSQLTAEHERRVQSDTSASNSIMILYRGQQISQTEIDKMRQNKGKLISTNGFFSTTTAEMIATTFAKQRRNVSSDIVAVIFEIRAQSNLNAVIFADIRHVSAMGPGEEEVLFSIGAVFRIDDVVYDNNRSLWTILMTATDEGYENVLPFIEATAQNREETSDNVFFGRLLNDMGRYQQAETYCKKLLQTMPKNHPDRAGVYHNLGRAQGNKGELNEATDSFTQALEIRRSLDMNHPDVARTLNSLGIIHGEKGEYGKAMRMFEKALEIQSKNNPHNNKEDNMISKKNLLLNMAMSHSNIGWAHSLCGTYDKAYSAHDEALKIRKDLLKVEDHPLFADYHSAMGGIAHAKGLYDNARAEHTKALLMRQRILPPAHPSIANSYQSLGEIEHENGKYEKALDYYEEARHIRTQTLGVQHLSMAAIYKSIGSVHLDSGAYDKALVFYERALSICQKNLSSSHPAIGDCYHLIGTVYERQGDYGKALAHYVNVHQIILTHLPVEHPIVAKIFSSIANVQLRQQQYKEALILYGSVLKIQEKRLTEVKHHPDIVLTLNNFGVLYRYQKDYIKAKEYFERALRMCEGCFSNNPHPARARTLHNMGEMYLDQKNFDDAIRNFEMAIVIRVETLPDDDLSTADSYYKLGYSWFAKNDYAQALNYFTRSRGIYQMKHRPDHVDIKRVHRSIAIAQTSLGMRRGSISLAT</sequence>
<protein>
    <submittedName>
        <fullName evidence="4">Uncharacterized protein</fullName>
    </submittedName>
</protein>
<dbReference type="InterPro" id="IPR011990">
    <property type="entry name" value="TPR-like_helical_dom_sf"/>
</dbReference>
<dbReference type="SUPFAM" id="SSF56399">
    <property type="entry name" value="ADP-ribosylation"/>
    <property type="match status" value="1"/>
</dbReference>
<dbReference type="Gene3D" id="3.90.176.10">
    <property type="entry name" value="Toxin ADP-ribosyltransferase, Chain A, domain 1"/>
    <property type="match status" value="1"/>
</dbReference>
<feature type="repeat" description="TPR" evidence="3">
    <location>
        <begin position="574"/>
        <end position="607"/>
    </location>
</feature>
<dbReference type="PANTHER" id="PTHR45641:SF1">
    <property type="entry name" value="AAA+ ATPASE DOMAIN-CONTAINING PROTEIN"/>
    <property type="match status" value="1"/>
</dbReference>
<dbReference type="AlphaFoldDB" id="A0A816PL91"/>
<feature type="repeat" description="TPR" evidence="3">
    <location>
        <begin position="968"/>
        <end position="1001"/>
    </location>
</feature>
<dbReference type="InterPro" id="IPR019734">
    <property type="entry name" value="TPR_rpt"/>
</dbReference>
<dbReference type="SMART" id="SM00028">
    <property type="entry name" value="TPR"/>
    <property type="match status" value="12"/>
</dbReference>
<dbReference type="PROSITE" id="PS51996">
    <property type="entry name" value="TR_MART"/>
    <property type="match status" value="1"/>
</dbReference>
<evidence type="ECO:0000256" key="1">
    <source>
        <dbReference type="ARBA" id="ARBA00022737"/>
    </source>
</evidence>
<evidence type="ECO:0000313" key="6">
    <source>
        <dbReference type="Proteomes" id="UP000663856"/>
    </source>
</evidence>
<evidence type="ECO:0000256" key="2">
    <source>
        <dbReference type="ARBA" id="ARBA00022803"/>
    </source>
</evidence>
<evidence type="ECO:0000313" key="4">
    <source>
        <dbReference type="EMBL" id="CAF2050874.1"/>
    </source>
</evidence>
<evidence type="ECO:0000313" key="7">
    <source>
        <dbReference type="Proteomes" id="UP000663866"/>
    </source>
</evidence>
<keyword evidence="7" id="KW-1185">Reference proteome</keyword>